<dbReference type="InterPro" id="IPR038578">
    <property type="entry name" value="GT29-like_sf"/>
</dbReference>
<evidence type="ECO:0000256" key="9">
    <source>
        <dbReference type="ARBA" id="ARBA00023136"/>
    </source>
</evidence>
<dbReference type="AlphaFoldDB" id="Q2WBH3"/>
<evidence type="ECO:0000256" key="1">
    <source>
        <dbReference type="ARBA" id="ARBA00004323"/>
    </source>
</evidence>
<evidence type="ECO:0000256" key="7">
    <source>
        <dbReference type="ARBA" id="ARBA00022989"/>
    </source>
</evidence>
<evidence type="ECO:0000313" key="12">
    <source>
        <dbReference type="EMBL" id="CAJ44463.1"/>
    </source>
</evidence>
<dbReference type="EMBL" id="AM167925">
    <property type="protein sequence ID" value="CAJ44463.1"/>
    <property type="molecule type" value="mRNA"/>
</dbReference>
<dbReference type="InterPro" id="IPR001675">
    <property type="entry name" value="Glyco_trans_29"/>
</dbReference>
<comment type="similarity">
    <text evidence="2">Belongs to the glycosyltransferase 29 family.</text>
</comment>
<evidence type="ECO:0000256" key="4">
    <source>
        <dbReference type="ARBA" id="ARBA00022679"/>
    </source>
</evidence>
<evidence type="ECO:0000256" key="5">
    <source>
        <dbReference type="ARBA" id="ARBA00022692"/>
    </source>
</evidence>
<evidence type="ECO:0000256" key="6">
    <source>
        <dbReference type="ARBA" id="ARBA00022968"/>
    </source>
</evidence>
<dbReference type="CAZy" id="GT29">
    <property type="family name" value="Glycosyltransferase Family 29"/>
</dbReference>
<keyword evidence="6" id="KW-0735">Signal-anchor</keyword>
<keyword evidence="10" id="KW-0325">Glycoprotein</keyword>
<sequence length="424" mass="48341">MQRSRWLPSKILQNKTFFQLMKVYCMAFQLREFSSINSFSFGKYPRIQSHMLLLFLFAFITVVALFTSVTHISGRDVGAASVAIAGLGRGRKPHLYRSNITNDSTFLAFMISEVLEGSNDPHHRLRGRAGSWPSRLPTPRYAPFWSQFRALLRTWVAMKWYDPKIMQSLVTMIKGPIDRHHHRSNRKKRLYGTCAVVGNNGILLNSTFGKAIDAHKVVVRLNNARIKGFEKHLGGKTTIAFMNSNILHKCARRVRCYCHPYGDDISIVMYVSQVPHLMDMAMCDPVHAAPLLTDPRFDALTSCIAKWYSVHEFVEQTGKVVNEWPWVQGFHYSSGMQAVMLALGICEEVDLYGFEKGIGTNKTMSRHHYHTAQRKELHIHDYEAEYVFYDDLVIASHSNSGSNHSIPFLCDAGIRIHIVRVFGG</sequence>
<feature type="transmembrane region" description="Helical" evidence="11">
    <location>
        <begin position="52"/>
        <end position="72"/>
    </location>
</feature>
<evidence type="ECO:0000256" key="3">
    <source>
        <dbReference type="ARBA" id="ARBA00022676"/>
    </source>
</evidence>
<evidence type="ECO:0000256" key="2">
    <source>
        <dbReference type="ARBA" id="ARBA00006003"/>
    </source>
</evidence>
<name>Q2WBH3_PHYPA</name>
<dbReference type="PANTHER" id="PTHR46779:SF1">
    <property type="entry name" value="BETA-1,6-GALACTOSYLTRANSFERASE GALT29A"/>
    <property type="match status" value="1"/>
</dbReference>
<keyword evidence="3 12" id="KW-0328">Glycosyltransferase</keyword>
<protein>
    <submittedName>
        <fullName evidence="12">Sialyltransferase like protein</fullName>
    </submittedName>
</protein>
<comment type="subcellular location">
    <subcellularLocation>
        <location evidence="1">Golgi apparatus membrane</location>
        <topology evidence="1">Single-pass type II membrane protein</topology>
    </subcellularLocation>
</comment>
<reference evidence="12" key="1">
    <citation type="submission" date="2005-12" db="EMBL/GenBank/DDBJ databases">
        <title>Phylogeny of plant sialyltransferase like enzymes of the CAZY GT29 family.</title>
        <authorList>
            <person name="Harduin-Lepers A."/>
            <person name="Mollicone R."/>
            <person name="Delannoy P."/>
            <person name="Oriol R."/>
        </authorList>
    </citation>
    <scope>NUCLEOTIDE SEQUENCE</scope>
</reference>
<keyword evidence="8" id="KW-0333">Golgi apparatus</keyword>
<dbReference type="CDD" id="cd19952">
    <property type="entry name" value="GT29"/>
    <property type="match status" value="1"/>
</dbReference>
<accession>Q2WBH3</accession>
<dbReference type="GO" id="GO:0008373">
    <property type="term" value="F:sialyltransferase activity"/>
    <property type="evidence" value="ECO:0007669"/>
    <property type="project" value="InterPro"/>
</dbReference>
<dbReference type="GO" id="GO:0000139">
    <property type="term" value="C:Golgi membrane"/>
    <property type="evidence" value="ECO:0007669"/>
    <property type="project" value="UniProtKB-SubCell"/>
</dbReference>
<evidence type="ECO:0000256" key="8">
    <source>
        <dbReference type="ARBA" id="ARBA00023034"/>
    </source>
</evidence>
<gene>
    <name evidence="12" type="primary">stv1</name>
</gene>
<organism evidence="12">
    <name type="scientific">Physcomitrium patens</name>
    <name type="common">Spreading-leaved earth moss</name>
    <name type="synonym">Physcomitrella patens</name>
    <dbReference type="NCBI Taxonomy" id="3218"/>
    <lineage>
        <taxon>Eukaryota</taxon>
        <taxon>Viridiplantae</taxon>
        <taxon>Streptophyta</taxon>
        <taxon>Embryophyta</taxon>
        <taxon>Bryophyta</taxon>
        <taxon>Bryophytina</taxon>
        <taxon>Bryopsida</taxon>
        <taxon>Funariidae</taxon>
        <taxon>Funariales</taxon>
        <taxon>Funariaceae</taxon>
        <taxon>Physcomitrium</taxon>
    </lineage>
</organism>
<keyword evidence="5 11" id="KW-0812">Transmembrane</keyword>
<dbReference type="PANTHER" id="PTHR46779">
    <property type="entry name" value="BETA-1,6-GALACTOSYLTRANSFERASE GALT29A"/>
    <property type="match status" value="1"/>
</dbReference>
<evidence type="ECO:0000256" key="10">
    <source>
        <dbReference type="ARBA" id="ARBA00023180"/>
    </source>
</evidence>
<dbReference type="Gene3D" id="3.90.1480.20">
    <property type="entry name" value="Glycosyl transferase family 29"/>
    <property type="match status" value="1"/>
</dbReference>
<dbReference type="Pfam" id="PF00777">
    <property type="entry name" value="Glyco_transf_29"/>
    <property type="match status" value="1"/>
</dbReference>
<keyword evidence="4 12" id="KW-0808">Transferase</keyword>
<proteinExistence type="evidence at transcript level"/>
<keyword evidence="9 11" id="KW-0472">Membrane</keyword>
<keyword evidence="7 11" id="KW-1133">Transmembrane helix</keyword>
<evidence type="ECO:0000256" key="11">
    <source>
        <dbReference type="SAM" id="Phobius"/>
    </source>
</evidence>